<organism evidence="3 4">
    <name type="scientific">Thiocapsa roseopersicina</name>
    <dbReference type="NCBI Taxonomy" id="1058"/>
    <lineage>
        <taxon>Bacteria</taxon>
        <taxon>Pseudomonadati</taxon>
        <taxon>Pseudomonadota</taxon>
        <taxon>Gammaproteobacteria</taxon>
        <taxon>Chromatiales</taxon>
        <taxon>Chromatiaceae</taxon>
        <taxon>Thiocapsa</taxon>
    </lineage>
</organism>
<gene>
    <name evidence="3" type="ORF">SAMN05421783_102297</name>
</gene>
<dbReference type="AlphaFoldDB" id="A0A1H2S5C0"/>
<feature type="region of interest" description="Disordered" evidence="1">
    <location>
        <begin position="440"/>
        <end position="462"/>
    </location>
</feature>
<evidence type="ECO:0000313" key="3">
    <source>
        <dbReference type="EMBL" id="SDW26801.1"/>
    </source>
</evidence>
<accession>A0A1H2S5C0</accession>
<keyword evidence="4" id="KW-1185">Reference proteome</keyword>
<dbReference type="STRING" id="1058.SAMN05421783_102297"/>
<feature type="domain" description="Amine oxidase" evidence="2">
    <location>
        <begin position="34"/>
        <end position="432"/>
    </location>
</feature>
<dbReference type="PANTHER" id="PTHR42841">
    <property type="entry name" value="AMINE OXIDASE"/>
    <property type="match status" value="1"/>
</dbReference>
<dbReference type="Gene3D" id="3.50.50.60">
    <property type="entry name" value="FAD/NAD(P)-binding domain"/>
    <property type="match status" value="1"/>
</dbReference>
<protein>
    <submittedName>
        <fullName evidence="3">Phytoene dehydrogenase-related protein</fullName>
    </submittedName>
</protein>
<evidence type="ECO:0000256" key="1">
    <source>
        <dbReference type="SAM" id="MobiDB-lite"/>
    </source>
</evidence>
<proteinExistence type="predicted"/>
<dbReference type="Pfam" id="PF01593">
    <property type="entry name" value="Amino_oxidase"/>
    <property type="match status" value="1"/>
</dbReference>
<dbReference type="EMBL" id="FNNZ01000002">
    <property type="protein sequence ID" value="SDW26801.1"/>
    <property type="molecule type" value="Genomic_DNA"/>
</dbReference>
<evidence type="ECO:0000313" key="4">
    <source>
        <dbReference type="Proteomes" id="UP000198816"/>
    </source>
</evidence>
<sequence>MQMALRLSQTEHNPYHSGRGLTMSTDVIIIGAGLSGLACAVTLRERGFEPLLIEASDAPGGRVRTDRRDGFLLDRGFQVLQTWYPEAQRFFDYARLDLRPFYPGALVRTQGQLHRVSDIWRRPARLPEMLVSPVGSLGDKLRLLALRRRCLSGDLKALYSRPEREAMTLLRDLGFSARMIERFFKPFFSGVFFEPGLGVSSRAFEFVFRAFALGDTALPARGMGELPAQLAQQLPRDSIRTGARVERILDQQVLLDTGERLRAGTIVLATEGNETARLLGRSHSAAVAGRGTTCVYFAASEPPIEGPYLVVNGEGRGRINSLLCPSNLSEHYAPRGESLVAVNVHGAEHNPDALETDLRRELIGWFGDQVLAWKRLAVCRLPRALPVQSPPVPYPGAVRLRQSTWLWTCGEYRSAPSIQWALHSGRRAGEEIASSLLGGRAGDVVGQPDPAPCTTSLPSADP</sequence>
<dbReference type="Proteomes" id="UP000198816">
    <property type="component" value="Unassembled WGS sequence"/>
</dbReference>
<dbReference type="Gene3D" id="3.90.660.20">
    <property type="entry name" value="Protoporphyrinogen oxidase, mitochondrial, domain 2"/>
    <property type="match status" value="1"/>
</dbReference>
<dbReference type="InterPro" id="IPR036188">
    <property type="entry name" value="FAD/NAD-bd_sf"/>
</dbReference>
<reference evidence="4" key="1">
    <citation type="submission" date="2016-10" db="EMBL/GenBank/DDBJ databases">
        <authorList>
            <person name="Varghese N."/>
            <person name="Submissions S."/>
        </authorList>
    </citation>
    <scope>NUCLEOTIDE SEQUENCE [LARGE SCALE GENOMIC DNA]</scope>
    <source>
        <strain evidence="4">DSM 217</strain>
    </source>
</reference>
<name>A0A1H2S5C0_THIRO</name>
<dbReference type="InterPro" id="IPR002937">
    <property type="entry name" value="Amino_oxidase"/>
</dbReference>
<dbReference type="SUPFAM" id="SSF51905">
    <property type="entry name" value="FAD/NAD(P)-binding domain"/>
    <property type="match status" value="1"/>
</dbReference>
<evidence type="ECO:0000259" key="2">
    <source>
        <dbReference type="Pfam" id="PF01593"/>
    </source>
</evidence>
<dbReference type="Gene3D" id="1.10.3110.10">
    <property type="entry name" value="protoporphyrinogen ix oxidase, domain 3"/>
    <property type="match status" value="1"/>
</dbReference>
<dbReference type="GO" id="GO:0016491">
    <property type="term" value="F:oxidoreductase activity"/>
    <property type="evidence" value="ECO:0007669"/>
    <property type="project" value="InterPro"/>
</dbReference>
<feature type="compositionally biased region" description="Polar residues" evidence="1">
    <location>
        <begin position="453"/>
        <end position="462"/>
    </location>
</feature>